<proteinExistence type="predicted"/>
<organism evidence="1 2">
    <name type="scientific">Cryptolaemus montrouzieri</name>
    <dbReference type="NCBI Taxonomy" id="559131"/>
    <lineage>
        <taxon>Eukaryota</taxon>
        <taxon>Metazoa</taxon>
        <taxon>Ecdysozoa</taxon>
        <taxon>Arthropoda</taxon>
        <taxon>Hexapoda</taxon>
        <taxon>Insecta</taxon>
        <taxon>Pterygota</taxon>
        <taxon>Neoptera</taxon>
        <taxon>Endopterygota</taxon>
        <taxon>Coleoptera</taxon>
        <taxon>Polyphaga</taxon>
        <taxon>Cucujiformia</taxon>
        <taxon>Coccinelloidea</taxon>
        <taxon>Coccinellidae</taxon>
        <taxon>Scymninae</taxon>
        <taxon>Scymnini</taxon>
        <taxon>Cryptolaemus</taxon>
    </lineage>
</organism>
<dbReference type="Proteomes" id="UP001516400">
    <property type="component" value="Unassembled WGS sequence"/>
</dbReference>
<dbReference type="EMBL" id="JABFTP020000083">
    <property type="protein sequence ID" value="KAL3275332.1"/>
    <property type="molecule type" value="Genomic_DNA"/>
</dbReference>
<gene>
    <name evidence="1" type="ORF">HHI36_020099</name>
</gene>
<sequence>MQPLSNCFLTLSSLDIFLDEQVIIIGDFNVPSYVENVQTDAKGISLKMFAESLPLKLYNNIVTDNNRSLDLIFSNKTCKMLDDASPLVPIDYHHPPLNFSLDVEAQCVHDLG</sequence>
<accession>A0ABD2N9P7</accession>
<evidence type="ECO:0008006" key="3">
    <source>
        <dbReference type="Google" id="ProtNLM"/>
    </source>
</evidence>
<dbReference type="AlphaFoldDB" id="A0ABD2N9P7"/>
<evidence type="ECO:0000313" key="1">
    <source>
        <dbReference type="EMBL" id="KAL3275332.1"/>
    </source>
</evidence>
<protein>
    <recommendedName>
        <fullName evidence="3">Endonuclease/exonuclease/phosphatase domain-containing protein</fullName>
    </recommendedName>
</protein>
<keyword evidence="2" id="KW-1185">Reference proteome</keyword>
<evidence type="ECO:0000313" key="2">
    <source>
        <dbReference type="Proteomes" id="UP001516400"/>
    </source>
</evidence>
<feature type="non-terminal residue" evidence="1">
    <location>
        <position position="112"/>
    </location>
</feature>
<name>A0ABD2N9P7_9CUCU</name>
<reference evidence="1 2" key="1">
    <citation type="journal article" date="2021" name="BMC Biol.">
        <title>Horizontally acquired antibacterial genes associated with adaptive radiation of ladybird beetles.</title>
        <authorList>
            <person name="Li H.S."/>
            <person name="Tang X.F."/>
            <person name="Huang Y.H."/>
            <person name="Xu Z.Y."/>
            <person name="Chen M.L."/>
            <person name="Du X.Y."/>
            <person name="Qiu B.Y."/>
            <person name="Chen P.T."/>
            <person name="Zhang W."/>
            <person name="Slipinski A."/>
            <person name="Escalona H.E."/>
            <person name="Waterhouse R.M."/>
            <person name="Zwick A."/>
            <person name="Pang H."/>
        </authorList>
    </citation>
    <scope>NUCLEOTIDE SEQUENCE [LARGE SCALE GENOMIC DNA]</scope>
    <source>
        <strain evidence="1">SYSU2018</strain>
    </source>
</reference>
<comment type="caution">
    <text evidence="1">The sequence shown here is derived from an EMBL/GenBank/DDBJ whole genome shotgun (WGS) entry which is preliminary data.</text>
</comment>